<dbReference type="Proteomes" id="UP000410492">
    <property type="component" value="Unassembled WGS sequence"/>
</dbReference>
<reference evidence="2 3" key="1">
    <citation type="submission" date="2019-01" db="EMBL/GenBank/DDBJ databases">
        <authorList>
            <person name="Sayadi A."/>
        </authorList>
    </citation>
    <scope>NUCLEOTIDE SEQUENCE [LARGE SCALE GENOMIC DNA]</scope>
</reference>
<evidence type="ECO:0000313" key="3">
    <source>
        <dbReference type="Proteomes" id="UP000410492"/>
    </source>
</evidence>
<evidence type="ECO:0000256" key="1">
    <source>
        <dbReference type="SAM" id="MobiDB-lite"/>
    </source>
</evidence>
<gene>
    <name evidence="2" type="ORF">CALMAC_LOCUS17080</name>
</gene>
<sequence>MKCTIHDVMNRIQAIKAKRNKRKLRNKKIGKHHENTHKNTENTIENRKTRITDSQHKIGIKFLKILKSSRYGWSALIRRHYSKWM</sequence>
<proteinExistence type="predicted"/>
<name>A0A653DHK3_CALMS</name>
<protein>
    <submittedName>
        <fullName evidence="2">Uncharacterized protein</fullName>
    </submittedName>
</protein>
<dbReference type="AlphaFoldDB" id="A0A653DHK3"/>
<accession>A0A653DHK3</accession>
<feature type="compositionally biased region" description="Basic residues" evidence="1">
    <location>
        <begin position="18"/>
        <end position="31"/>
    </location>
</feature>
<feature type="compositionally biased region" description="Basic and acidic residues" evidence="1">
    <location>
        <begin position="32"/>
        <end position="42"/>
    </location>
</feature>
<keyword evidence="3" id="KW-1185">Reference proteome</keyword>
<feature type="region of interest" description="Disordered" evidence="1">
    <location>
        <begin position="18"/>
        <end position="42"/>
    </location>
</feature>
<organism evidence="2 3">
    <name type="scientific">Callosobruchus maculatus</name>
    <name type="common">Southern cowpea weevil</name>
    <name type="synonym">Pulse bruchid</name>
    <dbReference type="NCBI Taxonomy" id="64391"/>
    <lineage>
        <taxon>Eukaryota</taxon>
        <taxon>Metazoa</taxon>
        <taxon>Ecdysozoa</taxon>
        <taxon>Arthropoda</taxon>
        <taxon>Hexapoda</taxon>
        <taxon>Insecta</taxon>
        <taxon>Pterygota</taxon>
        <taxon>Neoptera</taxon>
        <taxon>Endopterygota</taxon>
        <taxon>Coleoptera</taxon>
        <taxon>Polyphaga</taxon>
        <taxon>Cucujiformia</taxon>
        <taxon>Chrysomeloidea</taxon>
        <taxon>Chrysomelidae</taxon>
        <taxon>Bruchinae</taxon>
        <taxon>Bruchini</taxon>
        <taxon>Callosobruchus</taxon>
    </lineage>
</organism>
<evidence type="ECO:0000313" key="2">
    <source>
        <dbReference type="EMBL" id="VEN58837.1"/>
    </source>
</evidence>
<dbReference type="EMBL" id="CAACVG010011785">
    <property type="protein sequence ID" value="VEN58837.1"/>
    <property type="molecule type" value="Genomic_DNA"/>
</dbReference>